<reference evidence="1" key="1">
    <citation type="journal article" date="2020" name="Stud. Mycol.">
        <title>101 Dothideomycetes genomes: a test case for predicting lifestyles and emergence of pathogens.</title>
        <authorList>
            <person name="Haridas S."/>
            <person name="Albert R."/>
            <person name="Binder M."/>
            <person name="Bloem J."/>
            <person name="Labutti K."/>
            <person name="Salamov A."/>
            <person name="Andreopoulos B."/>
            <person name="Baker S."/>
            <person name="Barry K."/>
            <person name="Bills G."/>
            <person name="Bluhm B."/>
            <person name="Cannon C."/>
            <person name="Castanera R."/>
            <person name="Culley D."/>
            <person name="Daum C."/>
            <person name="Ezra D."/>
            <person name="Gonzalez J."/>
            <person name="Henrissat B."/>
            <person name="Kuo A."/>
            <person name="Liang C."/>
            <person name="Lipzen A."/>
            <person name="Lutzoni F."/>
            <person name="Magnuson J."/>
            <person name="Mondo S."/>
            <person name="Nolan M."/>
            <person name="Ohm R."/>
            <person name="Pangilinan J."/>
            <person name="Park H.-J."/>
            <person name="Ramirez L."/>
            <person name="Alfaro M."/>
            <person name="Sun H."/>
            <person name="Tritt A."/>
            <person name="Yoshinaga Y."/>
            <person name="Zwiers L.-H."/>
            <person name="Turgeon B."/>
            <person name="Goodwin S."/>
            <person name="Spatafora J."/>
            <person name="Crous P."/>
            <person name="Grigoriev I."/>
        </authorList>
    </citation>
    <scope>NUCLEOTIDE SEQUENCE</scope>
    <source>
        <strain evidence="1">ATCC 200398</strain>
    </source>
</reference>
<sequence>MIILKDPCRLIVHVSNRLSSKTLWVSLNSPLVRTAWYFARVKLHAAKPVVQVDGTGAKYCIHVYPSGFIQICACHFPYTPRKHHGSSRYTFQGSQQLTAQYMLRNLGHNIKICTPFPSYLTKSRSKHTIIHGPDPPHIRSSFIHPKSNTAYAKSPSLFGRARGEDEYRTLKHGSPKDRVPSTNPSAVSSPRMPMLNTTSSDMTTQDGNKKSISYIKKLGDLCNSADSRSSGGCFLGDIFGFFVFLCCVRLCVQIEGMRVRANEMARKSTLLLRLVVKMLSQRGEFVGPDAGWSPGLAQFGMAPPRTGYLDGRNELKELQRKGVTGKHFSNSTIPKDKNKFYTNSGGDKTDEIFGKKLLDTPRSTPADSCAISSSFRHLVTKTTLLKEDKEAWGFINEADTSFSFPQMMRNDEYEYKVGDSKHV</sequence>
<accession>A0ACB6Q8M1</accession>
<organism evidence="1 2">
    <name type="scientific">Lindgomyces ingoldianus</name>
    <dbReference type="NCBI Taxonomy" id="673940"/>
    <lineage>
        <taxon>Eukaryota</taxon>
        <taxon>Fungi</taxon>
        <taxon>Dikarya</taxon>
        <taxon>Ascomycota</taxon>
        <taxon>Pezizomycotina</taxon>
        <taxon>Dothideomycetes</taxon>
        <taxon>Pleosporomycetidae</taxon>
        <taxon>Pleosporales</taxon>
        <taxon>Lindgomycetaceae</taxon>
        <taxon>Lindgomyces</taxon>
    </lineage>
</organism>
<evidence type="ECO:0000313" key="1">
    <source>
        <dbReference type="EMBL" id="KAF2463293.1"/>
    </source>
</evidence>
<gene>
    <name evidence="1" type="ORF">BDR25DRAFT_363013</name>
</gene>
<dbReference type="Proteomes" id="UP000799755">
    <property type="component" value="Unassembled WGS sequence"/>
</dbReference>
<comment type="caution">
    <text evidence="1">The sequence shown here is derived from an EMBL/GenBank/DDBJ whole genome shotgun (WGS) entry which is preliminary data.</text>
</comment>
<dbReference type="EMBL" id="MU003552">
    <property type="protein sequence ID" value="KAF2463293.1"/>
    <property type="molecule type" value="Genomic_DNA"/>
</dbReference>
<proteinExistence type="predicted"/>
<name>A0ACB6Q8M1_9PLEO</name>
<keyword evidence="2" id="KW-1185">Reference proteome</keyword>
<protein>
    <submittedName>
        <fullName evidence="1">Uncharacterized protein</fullName>
    </submittedName>
</protein>
<evidence type="ECO:0000313" key="2">
    <source>
        <dbReference type="Proteomes" id="UP000799755"/>
    </source>
</evidence>